<dbReference type="Proteomes" id="UP000288405">
    <property type="component" value="Unassembled WGS sequence"/>
</dbReference>
<evidence type="ECO:0000256" key="12">
    <source>
        <dbReference type="ARBA" id="ARBA00081411"/>
    </source>
</evidence>
<evidence type="ECO:0000256" key="4">
    <source>
        <dbReference type="ARBA" id="ARBA00012574"/>
    </source>
</evidence>
<evidence type="ECO:0000256" key="10">
    <source>
        <dbReference type="ARBA" id="ARBA00069363"/>
    </source>
</evidence>
<evidence type="ECO:0000256" key="1">
    <source>
        <dbReference type="ARBA" id="ARBA00001424"/>
    </source>
</evidence>
<name>A0A432WBV6_9GAMM</name>
<keyword evidence="15" id="KW-0031">Aminopeptidase</keyword>
<organism evidence="15 16">
    <name type="scientific">Aliidiomarina sanyensis</name>
    <dbReference type="NCBI Taxonomy" id="1249555"/>
    <lineage>
        <taxon>Bacteria</taxon>
        <taxon>Pseudomonadati</taxon>
        <taxon>Pseudomonadota</taxon>
        <taxon>Gammaproteobacteria</taxon>
        <taxon>Alteromonadales</taxon>
        <taxon>Idiomarinaceae</taxon>
        <taxon>Aliidiomarina</taxon>
    </lineage>
</organism>
<dbReference type="RefSeq" id="WP_126777496.1">
    <property type="nucleotide sequence ID" value="NZ_PIPM01000013.1"/>
</dbReference>
<reference evidence="15 16" key="1">
    <citation type="journal article" date="2011" name="Front. Microbiol.">
        <title>Genomic signatures of strain selection and enhancement in Bacillus atrophaeus var. globigii, a historical biowarfare simulant.</title>
        <authorList>
            <person name="Gibbons H.S."/>
            <person name="Broomall S.M."/>
            <person name="McNew L.A."/>
            <person name="Daligault H."/>
            <person name="Chapman C."/>
            <person name="Bruce D."/>
            <person name="Karavis M."/>
            <person name="Krepps M."/>
            <person name="McGregor P.A."/>
            <person name="Hong C."/>
            <person name="Park K.H."/>
            <person name="Akmal A."/>
            <person name="Feldman A."/>
            <person name="Lin J.S."/>
            <person name="Chang W.E."/>
            <person name="Higgs B.W."/>
            <person name="Demirev P."/>
            <person name="Lindquist J."/>
            <person name="Liem A."/>
            <person name="Fochler E."/>
            <person name="Read T.D."/>
            <person name="Tapia R."/>
            <person name="Johnson S."/>
            <person name="Bishop-Lilly K.A."/>
            <person name="Detter C."/>
            <person name="Han C."/>
            <person name="Sozhamannan S."/>
            <person name="Rosenzweig C.N."/>
            <person name="Skowronski E.W."/>
        </authorList>
    </citation>
    <scope>NUCLEOTIDE SEQUENCE [LARGE SCALE GENOMIC DNA]</scope>
    <source>
        <strain evidence="15 16">GYP-17</strain>
    </source>
</reference>
<keyword evidence="7" id="KW-0378">Hydrolase</keyword>
<dbReference type="InterPro" id="IPR007865">
    <property type="entry name" value="Aminopep_P_N"/>
</dbReference>
<evidence type="ECO:0000259" key="14">
    <source>
        <dbReference type="SMART" id="SM01011"/>
    </source>
</evidence>
<dbReference type="OrthoDB" id="9806388at2"/>
<dbReference type="Pfam" id="PF00557">
    <property type="entry name" value="Peptidase_M24"/>
    <property type="match status" value="1"/>
</dbReference>
<feature type="compositionally biased region" description="Basic and acidic residues" evidence="13">
    <location>
        <begin position="437"/>
        <end position="456"/>
    </location>
</feature>
<dbReference type="CDD" id="cd01087">
    <property type="entry name" value="Prolidase"/>
    <property type="match status" value="1"/>
</dbReference>
<dbReference type="Gene3D" id="3.90.230.10">
    <property type="entry name" value="Creatinase/methionine aminopeptidase superfamily"/>
    <property type="match status" value="1"/>
</dbReference>
<dbReference type="EC" id="3.4.11.9" evidence="4"/>
<comment type="caution">
    <text evidence="15">The sequence shown here is derived from an EMBL/GenBank/DDBJ whole genome shotgun (WGS) entry which is preliminary data.</text>
</comment>
<dbReference type="InterPro" id="IPR029149">
    <property type="entry name" value="Creatin/AminoP/Spt16_N"/>
</dbReference>
<dbReference type="InterPro" id="IPR052433">
    <property type="entry name" value="X-Pro_dipept-like"/>
</dbReference>
<dbReference type="PANTHER" id="PTHR43226">
    <property type="entry name" value="XAA-PRO AMINOPEPTIDASE 3"/>
    <property type="match status" value="1"/>
</dbReference>
<sequence>MISVSELQQRRAKYMRQMAENSIAIFPAAREVMRSRDTHFPFRQDSDFHYLCGIDEPDALLILMPQEEVREILFVLPRDPHAEVWHGRRLGCEQAQTISGVDACYPLDELETRLLDLLNGTDHLYFAFDSAPEFEAKLREVIRTLRAAPKRIKTAPEHWHDSRPALHQQRLVKSAGEIELMQRAADITVQAHKRAMQITAPGVFEYQVAAALHHEFVHHGAVGPAYGSIVGGGENACILHYTKNSDVLRDGDLLLIDAGAEYGGYAADITRTFPVNGKFSRVQRQIYEIVLASQEAAFAEIKPGHTLPKAQEACLHVLTEGLVKLGLLKGSVREHLDAMTVRKYFIHGLGHWLGLDVHDVGPYEQDGTPIKLRPGMVLTIEPGLYFAPDDESVPEAYRGMGIRIEDDLLVTEQGYHNLTAAVPKSIEGIEALMAAGSRDRTPSRGAREEGLARGAS</sequence>
<dbReference type="PRINTS" id="PR00599">
    <property type="entry name" value="MAPEPTIDASE"/>
</dbReference>
<proteinExistence type="inferred from homology"/>
<evidence type="ECO:0000256" key="3">
    <source>
        <dbReference type="ARBA" id="ARBA00008766"/>
    </source>
</evidence>
<comment type="cofactor">
    <cofactor evidence="2">
        <name>Mn(2+)</name>
        <dbReference type="ChEBI" id="CHEBI:29035"/>
    </cofactor>
</comment>
<comment type="catalytic activity">
    <reaction evidence="1">
        <text>Release of any N-terminal amino acid, including proline, that is linked to proline, even from a dipeptide or tripeptide.</text>
        <dbReference type="EC" id="3.4.11.9"/>
    </reaction>
</comment>
<dbReference type="FunFam" id="3.90.230.10:FF:000002">
    <property type="entry name" value="Xaa-Pro aminopeptidase 3"/>
    <property type="match status" value="1"/>
</dbReference>
<evidence type="ECO:0000256" key="13">
    <source>
        <dbReference type="SAM" id="MobiDB-lite"/>
    </source>
</evidence>
<dbReference type="PROSITE" id="PS00491">
    <property type="entry name" value="PROLINE_PEPTIDASE"/>
    <property type="match status" value="1"/>
</dbReference>
<evidence type="ECO:0000256" key="6">
    <source>
        <dbReference type="ARBA" id="ARBA00022723"/>
    </source>
</evidence>
<evidence type="ECO:0000256" key="8">
    <source>
        <dbReference type="ARBA" id="ARBA00023049"/>
    </source>
</evidence>
<evidence type="ECO:0000256" key="5">
    <source>
        <dbReference type="ARBA" id="ARBA00022670"/>
    </source>
</evidence>
<evidence type="ECO:0000313" key="15">
    <source>
        <dbReference type="EMBL" id="RUO29100.1"/>
    </source>
</evidence>
<dbReference type="GO" id="GO:0005829">
    <property type="term" value="C:cytosol"/>
    <property type="evidence" value="ECO:0007669"/>
    <property type="project" value="TreeGrafter"/>
</dbReference>
<dbReference type="GO" id="GO:0030145">
    <property type="term" value="F:manganese ion binding"/>
    <property type="evidence" value="ECO:0007669"/>
    <property type="project" value="InterPro"/>
</dbReference>
<dbReference type="InterPro" id="IPR001714">
    <property type="entry name" value="Pept_M24_MAP"/>
</dbReference>
<dbReference type="Pfam" id="PF05195">
    <property type="entry name" value="AMP_N"/>
    <property type="match status" value="1"/>
</dbReference>
<dbReference type="GO" id="GO:0006508">
    <property type="term" value="P:proteolysis"/>
    <property type="evidence" value="ECO:0007669"/>
    <property type="project" value="UniProtKB-KW"/>
</dbReference>
<evidence type="ECO:0000256" key="11">
    <source>
        <dbReference type="ARBA" id="ARBA00075356"/>
    </source>
</evidence>
<dbReference type="NCBIfam" id="NF008131">
    <property type="entry name" value="PRK10879.1"/>
    <property type="match status" value="1"/>
</dbReference>
<dbReference type="SUPFAM" id="SSF53092">
    <property type="entry name" value="Creatinase/prolidase N-terminal domain"/>
    <property type="match status" value="1"/>
</dbReference>
<comment type="similarity">
    <text evidence="3">Belongs to the peptidase M24B family.</text>
</comment>
<evidence type="ECO:0000313" key="16">
    <source>
        <dbReference type="Proteomes" id="UP000288405"/>
    </source>
</evidence>
<protein>
    <recommendedName>
        <fullName evidence="10">Xaa-Pro aminopeptidase</fullName>
        <ecNumber evidence="4">3.4.11.9</ecNumber>
    </recommendedName>
    <alternativeName>
        <fullName evidence="11">Aminopeptidase P II</fullName>
    </alternativeName>
    <alternativeName>
        <fullName evidence="12">X-Pro aminopeptidase</fullName>
    </alternativeName>
</protein>
<dbReference type="InterPro" id="IPR001131">
    <property type="entry name" value="Peptidase_M24B_aminopep-P_CS"/>
</dbReference>
<dbReference type="EMBL" id="PIPM01000013">
    <property type="protein sequence ID" value="RUO29100.1"/>
    <property type="molecule type" value="Genomic_DNA"/>
</dbReference>
<keyword evidence="9" id="KW-0464">Manganese</keyword>
<gene>
    <name evidence="15" type="ORF">CWE11_10085</name>
</gene>
<dbReference type="AlphaFoldDB" id="A0A432WBV6"/>
<dbReference type="SUPFAM" id="SSF55920">
    <property type="entry name" value="Creatinase/aminopeptidase"/>
    <property type="match status" value="1"/>
</dbReference>
<feature type="region of interest" description="Disordered" evidence="13">
    <location>
        <begin position="435"/>
        <end position="456"/>
    </location>
</feature>
<dbReference type="PANTHER" id="PTHR43226:SF4">
    <property type="entry name" value="XAA-PRO AMINOPEPTIDASE 3"/>
    <property type="match status" value="1"/>
</dbReference>
<dbReference type="GO" id="GO:0070006">
    <property type="term" value="F:metalloaminopeptidase activity"/>
    <property type="evidence" value="ECO:0007669"/>
    <property type="project" value="InterPro"/>
</dbReference>
<evidence type="ECO:0000256" key="7">
    <source>
        <dbReference type="ARBA" id="ARBA00022801"/>
    </source>
</evidence>
<dbReference type="InterPro" id="IPR000994">
    <property type="entry name" value="Pept_M24"/>
</dbReference>
<evidence type="ECO:0000256" key="2">
    <source>
        <dbReference type="ARBA" id="ARBA00001936"/>
    </source>
</evidence>
<keyword evidence="16" id="KW-1185">Reference proteome</keyword>
<accession>A0A432WBV6</accession>
<dbReference type="SMART" id="SM01011">
    <property type="entry name" value="AMP_N"/>
    <property type="match status" value="1"/>
</dbReference>
<dbReference type="Gene3D" id="3.40.350.10">
    <property type="entry name" value="Creatinase/prolidase N-terminal domain"/>
    <property type="match status" value="1"/>
</dbReference>
<keyword evidence="8" id="KW-0482">Metalloprotease</keyword>
<feature type="domain" description="Aminopeptidase P N-terminal" evidence="14">
    <location>
        <begin position="2"/>
        <end position="135"/>
    </location>
</feature>
<keyword evidence="6" id="KW-0479">Metal-binding</keyword>
<evidence type="ECO:0000256" key="9">
    <source>
        <dbReference type="ARBA" id="ARBA00023211"/>
    </source>
</evidence>
<keyword evidence="5" id="KW-0645">Protease</keyword>
<dbReference type="InterPro" id="IPR036005">
    <property type="entry name" value="Creatinase/aminopeptidase-like"/>
</dbReference>